<protein>
    <submittedName>
        <fullName evidence="4">Uncharacterized protein</fullName>
    </submittedName>
</protein>
<feature type="region of interest" description="Disordered" evidence="2">
    <location>
        <begin position="635"/>
        <end position="674"/>
    </location>
</feature>
<dbReference type="PANTHER" id="PTHR19327:SF0">
    <property type="entry name" value="GOLGIN SUBFAMILY A MEMBER 4"/>
    <property type="match status" value="1"/>
</dbReference>
<dbReference type="STRING" id="7232.A0A484BVS3"/>
<dbReference type="OrthoDB" id="7869924at2759"/>
<evidence type="ECO:0000313" key="5">
    <source>
        <dbReference type="Proteomes" id="UP000295192"/>
    </source>
</evidence>
<feature type="coiled-coil region" evidence="1">
    <location>
        <begin position="149"/>
        <end position="276"/>
    </location>
</feature>
<accession>A0A484BVS3</accession>
<keyword evidence="3" id="KW-0732">Signal</keyword>
<feature type="coiled-coil region" evidence="1">
    <location>
        <begin position="322"/>
        <end position="495"/>
    </location>
</feature>
<feature type="signal peptide" evidence="3">
    <location>
        <begin position="1"/>
        <end position="22"/>
    </location>
</feature>
<feature type="chain" id="PRO_5019837785" evidence="3">
    <location>
        <begin position="23"/>
        <end position="693"/>
    </location>
</feature>
<keyword evidence="1" id="KW-0175">Coiled coil</keyword>
<evidence type="ECO:0000256" key="3">
    <source>
        <dbReference type="SAM" id="SignalP"/>
    </source>
</evidence>
<proteinExistence type="predicted"/>
<dbReference type="PANTHER" id="PTHR19327">
    <property type="entry name" value="GOLGIN"/>
    <property type="match status" value="1"/>
</dbReference>
<reference evidence="4 5" key="1">
    <citation type="journal article" date="2019" name="J. Hered.">
        <title>An Improved Genome Assembly for Drosophila navojoa, the Basal Species in the mojavensis Cluster.</title>
        <authorList>
            <person name="Vanderlinde T."/>
            <person name="Dupim E.G."/>
            <person name="Nazario-Yepiz N.O."/>
            <person name="Carvalho A.B."/>
        </authorList>
    </citation>
    <scope>NUCLEOTIDE SEQUENCE [LARGE SCALE GENOMIC DNA]</scope>
    <source>
        <strain evidence="4">Navoj_Jal97</strain>
        <tissue evidence="4">Whole organism</tissue>
    </source>
</reference>
<comment type="caution">
    <text evidence="4">The sequence shown here is derived from an EMBL/GenBank/DDBJ whole genome shotgun (WGS) entry which is preliminary data.</text>
</comment>
<sequence length="693" mass="77988">MLLVTSLQVFLLLLSAPRQLFAFRYYDLEDVGFYGARGTDAECDAHLVIKSWINEQIVTNAKLTSLNLNLGKVLDVINNTNPNQAGEEHCCFYENKTMSTIFKGLGKLTTTSDTPNTNPLEATGDLGKDLDIILDQLKAISSKKMKTCCEKLAENLKTVEADLMKELEEVRRKLKKQHGEVNDQADKLKKKQTDLENQLKSVTNRIEELEKQQKVNKEEAAKCCKELNDKVNELNKQLEQAKAEASKKAKQLEKDINDLNQKQQEHANKLDILQKETEKHGTIIAQTTQVCIDNCGNGTGNGPGTGSGTGNGNGSGTGSTGIEELQNKIKELEQMIVNLVEKFNQLSNLSIATANCSKIMEELIEIQNTLNQLGNQTSGNNNCPSLAELQAEIEKAKQCCNRIDALSQKLDDMMKQIEELKNNYTKHVTQLETSLSQVQEKIDNAFAQLQNISTAIQTCTNGNGTDESEAQAKRLADLQNQVNSLKTILNMTQTNLNINEAKLVQLDKTLDEKWKEFQKLNADRLKNLTEFKDQTEKRLYELQLLLSNSSSAPDQNLTERVIKLEKLHEKMLVDIQRILELQTMILNLENQLKEALQKLKDHDAKFAECALKCSMMDELDDMIDRLEDLEHLIFRTTGGPSSTPKPTTPKRTTTKRTTTKRTTPRPTRRSTPISIIGSIDNPKIIYKRPKRNV</sequence>
<dbReference type="AlphaFoldDB" id="A0A484BVS3"/>
<dbReference type="Gene3D" id="1.10.287.950">
    <property type="entry name" value="Methyl-accepting chemotaxis protein"/>
    <property type="match status" value="1"/>
</dbReference>
<evidence type="ECO:0000256" key="1">
    <source>
        <dbReference type="SAM" id="Coils"/>
    </source>
</evidence>
<dbReference type="OMA" id="EHCCFYE"/>
<organism evidence="4 5">
    <name type="scientific">Drosophila navojoa</name>
    <name type="common">Fruit fly</name>
    <dbReference type="NCBI Taxonomy" id="7232"/>
    <lineage>
        <taxon>Eukaryota</taxon>
        <taxon>Metazoa</taxon>
        <taxon>Ecdysozoa</taxon>
        <taxon>Arthropoda</taxon>
        <taxon>Hexapoda</taxon>
        <taxon>Insecta</taxon>
        <taxon>Pterygota</taxon>
        <taxon>Neoptera</taxon>
        <taxon>Endopterygota</taxon>
        <taxon>Diptera</taxon>
        <taxon>Brachycera</taxon>
        <taxon>Muscomorpha</taxon>
        <taxon>Ephydroidea</taxon>
        <taxon>Drosophilidae</taxon>
        <taxon>Drosophila</taxon>
    </lineage>
</organism>
<dbReference type="EMBL" id="LSRL02000002">
    <property type="protein sequence ID" value="TDG52918.1"/>
    <property type="molecule type" value="Genomic_DNA"/>
</dbReference>
<evidence type="ECO:0000313" key="4">
    <source>
        <dbReference type="EMBL" id="TDG52918.1"/>
    </source>
</evidence>
<feature type="compositionally biased region" description="Low complexity" evidence="2">
    <location>
        <begin position="635"/>
        <end position="651"/>
    </location>
</feature>
<keyword evidence="5" id="KW-1185">Reference proteome</keyword>
<evidence type="ECO:0000256" key="2">
    <source>
        <dbReference type="SAM" id="MobiDB-lite"/>
    </source>
</evidence>
<dbReference type="Gene3D" id="1.10.287.1490">
    <property type="match status" value="1"/>
</dbReference>
<name>A0A484BVS3_DRONA</name>
<feature type="coiled-coil region" evidence="1">
    <location>
        <begin position="578"/>
        <end position="605"/>
    </location>
</feature>
<gene>
    <name evidence="4" type="ORF">AWZ03_000461</name>
</gene>
<feature type="compositionally biased region" description="Basic residues" evidence="2">
    <location>
        <begin position="652"/>
        <end position="668"/>
    </location>
</feature>
<dbReference type="Proteomes" id="UP000295192">
    <property type="component" value="Unassembled WGS sequence"/>
</dbReference>